<dbReference type="InterPro" id="IPR024498">
    <property type="entry name" value="DUF2786"/>
</dbReference>
<dbReference type="InterPro" id="IPR055592">
    <property type="entry name" value="DUF7168"/>
</dbReference>
<evidence type="ECO:0000259" key="2">
    <source>
        <dbReference type="Pfam" id="PF23771"/>
    </source>
</evidence>
<organism evidence="3 4">
    <name type="scientific">Myroides marinus</name>
    <dbReference type="NCBI Taxonomy" id="703342"/>
    <lineage>
        <taxon>Bacteria</taxon>
        <taxon>Pseudomonadati</taxon>
        <taxon>Bacteroidota</taxon>
        <taxon>Flavobacteriia</taxon>
        <taxon>Flavobacteriales</taxon>
        <taxon>Flavobacteriaceae</taxon>
        <taxon>Myroides</taxon>
    </lineage>
</organism>
<feature type="domain" description="DUF2786" evidence="1">
    <location>
        <begin position="7"/>
        <end position="42"/>
    </location>
</feature>
<protein>
    <submittedName>
        <fullName evidence="3">Uncharacterized protein</fullName>
    </submittedName>
</protein>
<accession>A0A164A2E4</accession>
<dbReference type="Proteomes" id="UP000076630">
    <property type="component" value="Unassembled WGS sequence"/>
</dbReference>
<keyword evidence="4" id="KW-1185">Reference proteome</keyword>
<evidence type="ECO:0000313" key="4">
    <source>
        <dbReference type="Proteomes" id="UP000076630"/>
    </source>
</evidence>
<name>A0A164A2E4_9FLAO</name>
<dbReference type="RefSeq" id="WP_052243561.1">
    <property type="nucleotide sequence ID" value="NZ_JWJO01000037.1"/>
</dbReference>
<proteinExistence type="predicted"/>
<evidence type="ECO:0000259" key="1">
    <source>
        <dbReference type="Pfam" id="PF10979"/>
    </source>
</evidence>
<feature type="domain" description="DUF7168" evidence="2">
    <location>
        <begin position="79"/>
        <end position="171"/>
    </location>
</feature>
<dbReference type="OrthoDB" id="7259266at2"/>
<dbReference type="EMBL" id="LQNU01000041">
    <property type="protein sequence ID" value="KZE82870.1"/>
    <property type="molecule type" value="Genomic_DNA"/>
</dbReference>
<gene>
    <name evidence="3" type="ORF">AV926_04800</name>
</gene>
<evidence type="ECO:0000313" key="3">
    <source>
        <dbReference type="EMBL" id="KZE82870.1"/>
    </source>
</evidence>
<sequence>MEDQKLKVKAKIRALLNKTVENGASEQEAMLALKKANELMLENFICEHDLEGVAPEKIIEVREPIVVTSYDFTWFYGDLARLFDCECFWTSGRKGDIVFFGFESDAKLAMYFYRLVMKAAFNSIEEYKKSFEYIHSKAFYGIHGKTLVSSFVKGFTIRLGQRLMEMYKQRKASIPYGMGLMVIQKDEQVKTEFDKQNPHLKSHKVNLDNLEFTAFEAGKIDGDKIDLVQPLNEGMKEDLIQLAM</sequence>
<comment type="caution">
    <text evidence="3">The sequence shown here is derived from an EMBL/GenBank/DDBJ whole genome shotgun (WGS) entry which is preliminary data.</text>
</comment>
<dbReference type="Pfam" id="PF23771">
    <property type="entry name" value="DUF7168"/>
    <property type="match status" value="1"/>
</dbReference>
<dbReference type="Pfam" id="PF10979">
    <property type="entry name" value="DUF2786"/>
    <property type="match status" value="1"/>
</dbReference>
<dbReference type="AlphaFoldDB" id="A0A164A2E4"/>
<reference evidence="3 4" key="1">
    <citation type="submission" date="2016-01" db="EMBL/GenBank/DDBJ databases">
        <title>Whole genome sequencing of Myroides marinus L41.</title>
        <authorList>
            <person name="Hong K.W."/>
        </authorList>
    </citation>
    <scope>NUCLEOTIDE SEQUENCE [LARGE SCALE GENOMIC DNA]</scope>
    <source>
        <strain evidence="3 4">L41</strain>
    </source>
</reference>